<dbReference type="EMBL" id="CP101751">
    <property type="protein sequence ID" value="UUC44770.1"/>
    <property type="molecule type" value="Genomic_DNA"/>
</dbReference>
<organism evidence="2 3">
    <name type="scientific">Flavobacterium cerinum</name>
    <dbReference type="NCBI Taxonomy" id="2502784"/>
    <lineage>
        <taxon>Bacteria</taxon>
        <taxon>Pseudomonadati</taxon>
        <taxon>Bacteroidota</taxon>
        <taxon>Flavobacteriia</taxon>
        <taxon>Flavobacteriales</taxon>
        <taxon>Flavobacteriaceae</taxon>
        <taxon>Flavobacterium</taxon>
    </lineage>
</organism>
<accession>A0ABY5IPP8</accession>
<name>A0ABY5IPP8_9FLAO</name>
<reference evidence="2" key="1">
    <citation type="submission" date="2022-07" db="EMBL/GenBank/DDBJ databases">
        <title>Isolation, identification, and degradation of a PFOSA degrading strain from sewage treatment plant.</title>
        <authorList>
            <person name="Zhang L."/>
            <person name="Huo Y."/>
        </authorList>
    </citation>
    <scope>NUCLEOTIDE SEQUENCE</scope>
    <source>
        <strain evidence="2">C1</strain>
    </source>
</reference>
<protein>
    <recommendedName>
        <fullName evidence="4">DUF2946 domain-containing protein</fullName>
    </recommendedName>
</protein>
<dbReference type="Pfam" id="PF20365">
    <property type="entry name" value="DUF6660"/>
    <property type="match status" value="1"/>
</dbReference>
<proteinExistence type="predicted"/>
<gene>
    <name evidence="2" type="ORF">NOX80_14170</name>
</gene>
<keyword evidence="3" id="KW-1185">Reference proteome</keyword>
<dbReference type="RefSeq" id="WP_256550454.1">
    <property type="nucleotide sequence ID" value="NZ_CP101751.1"/>
</dbReference>
<feature type="chain" id="PRO_5047233571" description="DUF2946 domain-containing protein" evidence="1">
    <location>
        <begin position="24"/>
        <end position="109"/>
    </location>
</feature>
<feature type="signal peptide" evidence="1">
    <location>
        <begin position="1"/>
        <end position="23"/>
    </location>
</feature>
<evidence type="ECO:0000256" key="1">
    <source>
        <dbReference type="SAM" id="SignalP"/>
    </source>
</evidence>
<evidence type="ECO:0000313" key="2">
    <source>
        <dbReference type="EMBL" id="UUC44770.1"/>
    </source>
</evidence>
<dbReference type="InterPro" id="IPR046601">
    <property type="entry name" value="DUF6660"/>
</dbReference>
<evidence type="ECO:0000313" key="3">
    <source>
        <dbReference type="Proteomes" id="UP001059844"/>
    </source>
</evidence>
<sequence>MKWLTILLSLYFVLLAGIPCADAATGHTHFRTQSKTPAQHENHSHEKQSDMCSPFCVCNCCGAQIMNYAPVIIFTLQPATSEITTPVPNYQSVFHSDYYGSIWQPPQLV</sequence>
<evidence type="ECO:0008006" key="4">
    <source>
        <dbReference type="Google" id="ProtNLM"/>
    </source>
</evidence>
<keyword evidence="1" id="KW-0732">Signal</keyword>
<dbReference type="Proteomes" id="UP001059844">
    <property type="component" value="Chromosome"/>
</dbReference>